<keyword evidence="2" id="KW-1185">Reference proteome</keyword>
<dbReference type="AlphaFoldDB" id="A0A816HCX2"/>
<comment type="caution">
    <text evidence="1">The sequence shown here is derived from an EMBL/GenBank/DDBJ whole genome shotgun (WGS) entry which is preliminary data.</text>
</comment>
<dbReference type="EMBL" id="CAJNOR010016386">
    <property type="protein sequence ID" value="CAF1684947.1"/>
    <property type="molecule type" value="Genomic_DNA"/>
</dbReference>
<gene>
    <name evidence="1" type="ORF">XAT740_LOCUS61629</name>
</gene>
<protein>
    <submittedName>
        <fullName evidence="1">Uncharacterized protein</fullName>
    </submittedName>
</protein>
<name>A0A816HCX2_ADIRI</name>
<sequence length="72" mass="7915">PYKPQIRDPRPRLPFGQSLYVNSTGKTLIHVHILAHTRTLKNLSNSEHVCEQPGSLSCWCSGSSAVLLGSET</sequence>
<accession>A0A816HCX2</accession>
<organism evidence="1 2">
    <name type="scientific">Adineta ricciae</name>
    <name type="common">Rotifer</name>
    <dbReference type="NCBI Taxonomy" id="249248"/>
    <lineage>
        <taxon>Eukaryota</taxon>
        <taxon>Metazoa</taxon>
        <taxon>Spiralia</taxon>
        <taxon>Gnathifera</taxon>
        <taxon>Rotifera</taxon>
        <taxon>Eurotatoria</taxon>
        <taxon>Bdelloidea</taxon>
        <taxon>Adinetida</taxon>
        <taxon>Adinetidae</taxon>
        <taxon>Adineta</taxon>
    </lineage>
</organism>
<evidence type="ECO:0000313" key="1">
    <source>
        <dbReference type="EMBL" id="CAF1684947.1"/>
    </source>
</evidence>
<feature type="non-terminal residue" evidence="1">
    <location>
        <position position="1"/>
    </location>
</feature>
<proteinExistence type="predicted"/>
<reference evidence="1" key="1">
    <citation type="submission" date="2021-02" db="EMBL/GenBank/DDBJ databases">
        <authorList>
            <person name="Nowell W R."/>
        </authorList>
    </citation>
    <scope>NUCLEOTIDE SEQUENCE</scope>
</reference>
<evidence type="ECO:0000313" key="2">
    <source>
        <dbReference type="Proteomes" id="UP000663828"/>
    </source>
</evidence>
<dbReference type="Proteomes" id="UP000663828">
    <property type="component" value="Unassembled WGS sequence"/>
</dbReference>